<gene>
    <name evidence="1" type="ORF">SAMN05421790_103263</name>
</gene>
<organism evidence="1 2">
    <name type="scientific">Kroppenstedtia eburnea</name>
    <dbReference type="NCBI Taxonomy" id="714067"/>
    <lineage>
        <taxon>Bacteria</taxon>
        <taxon>Bacillati</taxon>
        <taxon>Bacillota</taxon>
        <taxon>Bacilli</taxon>
        <taxon>Bacillales</taxon>
        <taxon>Thermoactinomycetaceae</taxon>
        <taxon>Kroppenstedtia</taxon>
    </lineage>
</organism>
<sequence>MQGIKGKEDRLIITRKGEEKVVFFFKPNYSLEWEHEDRD</sequence>
<accession>A0A1N7KU51</accession>
<proteinExistence type="predicted"/>
<evidence type="ECO:0000313" key="1">
    <source>
        <dbReference type="EMBL" id="SIS64960.1"/>
    </source>
</evidence>
<protein>
    <submittedName>
        <fullName evidence="1">Uncharacterized protein</fullName>
    </submittedName>
</protein>
<dbReference type="EMBL" id="FTOD01000003">
    <property type="protein sequence ID" value="SIS64960.1"/>
    <property type="molecule type" value="Genomic_DNA"/>
</dbReference>
<dbReference type="Proteomes" id="UP000186795">
    <property type="component" value="Unassembled WGS sequence"/>
</dbReference>
<reference evidence="2" key="1">
    <citation type="submission" date="2017-01" db="EMBL/GenBank/DDBJ databases">
        <authorList>
            <person name="Varghese N."/>
            <person name="Submissions S."/>
        </authorList>
    </citation>
    <scope>NUCLEOTIDE SEQUENCE [LARGE SCALE GENOMIC DNA]</scope>
    <source>
        <strain evidence="2">DSM 45196</strain>
    </source>
</reference>
<evidence type="ECO:0000313" key="2">
    <source>
        <dbReference type="Proteomes" id="UP000186795"/>
    </source>
</evidence>
<keyword evidence="2" id="KW-1185">Reference proteome</keyword>
<name>A0A1N7KU51_9BACL</name>
<dbReference type="AlphaFoldDB" id="A0A1N7KU51"/>